<keyword evidence="4" id="KW-0808">Transferase</keyword>
<dbReference type="GO" id="GO:0002939">
    <property type="term" value="P:tRNA N1-guanine methylation"/>
    <property type="evidence" value="ECO:0007669"/>
    <property type="project" value="TreeGrafter"/>
</dbReference>
<dbReference type="Pfam" id="PF25133">
    <property type="entry name" value="TYW2_N_2"/>
    <property type="match status" value="1"/>
</dbReference>
<reference evidence="12" key="1">
    <citation type="submission" date="2017-06" db="EMBL/GenBank/DDBJ databases">
        <authorList>
            <person name="Cremers G."/>
        </authorList>
    </citation>
    <scope>NUCLEOTIDE SEQUENCE [LARGE SCALE GENOMIC DNA]</scope>
</reference>
<dbReference type="AlphaFoldDB" id="A0A284VRI3"/>
<gene>
    <name evidence="11" type="ORF">MNV_50056</name>
</gene>
<evidence type="ECO:0000313" key="11">
    <source>
        <dbReference type="EMBL" id="SNQ61797.1"/>
    </source>
</evidence>
<evidence type="ECO:0000256" key="8">
    <source>
        <dbReference type="ARBA" id="ARBA00033392"/>
    </source>
</evidence>
<keyword evidence="6" id="KW-0819">tRNA processing</keyword>
<dbReference type="SUPFAM" id="SSF53335">
    <property type="entry name" value="S-adenosyl-L-methionine-dependent methyltransferases"/>
    <property type="match status" value="1"/>
</dbReference>
<evidence type="ECO:0000259" key="10">
    <source>
        <dbReference type="PROSITE" id="PS51684"/>
    </source>
</evidence>
<evidence type="ECO:0000256" key="9">
    <source>
        <dbReference type="ARBA" id="ARBA00047783"/>
    </source>
</evidence>
<dbReference type="Proteomes" id="UP000218615">
    <property type="component" value="Unassembled WGS sequence"/>
</dbReference>
<proteinExistence type="predicted"/>
<dbReference type="FunFam" id="3.30.300.110:FF:000001">
    <property type="entry name" value="tRNA (guanine(37)-N1)-methyltransferase"/>
    <property type="match status" value="1"/>
</dbReference>
<dbReference type="InterPro" id="IPR056743">
    <property type="entry name" value="TRM5-TYW2-like_MTfase"/>
</dbReference>
<evidence type="ECO:0000256" key="3">
    <source>
        <dbReference type="ARBA" id="ARBA00022603"/>
    </source>
</evidence>
<keyword evidence="3" id="KW-0489">Methyltransferase</keyword>
<dbReference type="CDD" id="cd02440">
    <property type="entry name" value="AdoMet_MTases"/>
    <property type="match status" value="1"/>
</dbReference>
<dbReference type="EC" id="2.1.1.228" evidence="1"/>
<dbReference type="PANTHER" id="PTHR23245">
    <property type="entry name" value="TRNA METHYLTRANSFERASE"/>
    <property type="match status" value="1"/>
</dbReference>
<dbReference type="PANTHER" id="PTHR23245:SF36">
    <property type="entry name" value="TRNA (GUANINE(37)-N1)-METHYLTRANSFERASE"/>
    <property type="match status" value="1"/>
</dbReference>
<dbReference type="InterPro" id="IPR030382">
    <property type="entry name" value="MeTrfase_TRM5/TYW2"/>
</dbReference>
<evidence type="ECO:0000256" key="2">
    <source>
        <dbReference type="ARBA" id="ARBA00022490"/>
    </source>
</evidence>
<dbReference type="OrthoDB" id="8079at2157"/>
<dbReference type="PROSITE" id="PS51684">
    <property type="entry name" value="SAM_MT_TRM5_TYW2"/>
    <property type="match status" value="1"/>
</dbReference>
<dbReference type="Pfam" id="PF02475">
    <property type="entry name" value="TRM5-TYW2_MTfase"/>
    <property type="match status" value="1"/>
</dbReference>
<dbReference type="InterPro" id="IPR029063">
    <property type="entry name" value="SAM-dependent_MTases_sf"/>
</dbReference>
<evidence type="ECO:0000313" key="12">
    <source>
        <dbReference type="Proteomes" id="UP000218615"/>
    </source>
</evidence>
<keyword evidence="5" id="KW-0949">S-adenosyl-L-methionine</keyword>
<keyword evidence="2" id="KW-0963">Cytoplasm</keyword>
<dbReference type="GO" id="GO:0052906">
    <property type="term" value="F:tRNA (guanine(37)-N1)-methyltransferase activity"/>
    <property type="evidence" value="ECO:0007669"/>
    <property type="project" value="UniProtKB-EC"/>
</dbReference>
<dbReference type="RefSeq" id="WP_096206434.1">
    <property type="nucleotide sequence ID" value="NZ_FZMP01000196.1"/>
</dbReference>
<sequence length="264" mass="30134">MSIKDLLNNKLPQKKLFLLPGGFEVIGDIAIINIPPALDNEKYLIAQALASHRKDIRTILRKVNMLRGEKRIGEFELLLGNTTKTLHRENGCVFQIDITKTYFSGKLAFERNRIVEKAKDGEDILVLFCGVGPFLIPIRKRRNVNVTGLDNNPDACALFKKNTELNNIDANIVLGDANLMANLFKKPFDRIVMPAPYGHDRFLMLACPILKSGGTIHFYTFKKDFEIPHFKRLLEGKNWKIDFYRACGGVAPRVSRYVFDLQRR</sequence>
<name>A0A284VRI3_9EURY</name>
<evidence type="ECO:0000256" key="1">
    <source>
        <dbReference type="ARBA" id="ARBA00012807"/>
    </source>
</evidence>
<evidence type="ECO:0000256" key="7">
    <source>
        <dbReference type="ARBA" id="ARBA00029736"/>
    </source>
</evidence>
<dbReference type="Gene3D" id="3.30.300.110">
    <property type="entry name" value="Met-10+ protein-like domains"/>
    <property type="match status" value="1"/>
</dbReference>
<accession>A0A284VRI3</accession>
<evidence type="ECO:0000256" key="6">
    <source>
        <dbReference type="ARBA" id="ARBA00022694"/>
    </source>
</evidence>
<feature type="domain" description="SAM-dependent methyltransferase TRM5/TYW2-type" evidence="10">
    <location>
        <begin position="23"/>
        <end position="264"/>
    </location>
</feature>
<dbReference type="InterPro" id="IPR056744">
    <property type="entry name" value="TRM5/TYW2-like_N"/>
</dbReference>
<dbReference type="Gene3D" id="3.40.50.150">
    <property type="entry name" value="Vaccinia Virus protein VP39"/>
    <property type="match status" value="1"/>
</dbReference>
<comment type="catalytic activity">
    <reaction evidence="9">
        <text>guanosine(37) in tRNA + S-adenosyl-L-methionine = N(1)-methylguanosine(37) in tRNA + S-adenosyl-L-homocysteine + H(+)</text>
        <dbReference type="Rhea" id="RHEA:36899"/>
        <dbReference type="Rhea" id="RHEA-COMP:10145"/>
        <dbReference type="Rhea" id="RHEA-COMP:10147"/>
        <dbReference type="ChEBI" id="CHEBI:15378"/>
        <dbReference type="ChEBI" id="CHEBI:57856"/>
        <dbReference type="ChEBI" id="CHEBI:59789"/>
        <dbReference type="ChEBI" id="CHEBI:73542"/>
        <dbReference type="ChEBI" id="CHEBI:74269"/>
        <dbReference type="EC" id="2.1.1.228"/>
    </reaction>
</comment>
<evidence type="ECO:0000256" key="5">
    <source>
        <dbReference type="ARBA" id="ARBA00022691"/>
    </source>
</evidence>
<dbReference type="EMBL" id="FZMP01000196">
    <property type="protein sequence ID" value="SNQ61797.1"/>
    <property type="molecule type" value="Genomic_DNA"/>
</dbReference>
<keyword evidence="12" id="KW-1185">Reference proteome</keyword>
<evidence type="ECO:0000256" key="4">
    <source>
        <dbReference type="ARBA" id="ARBA00022679"/>
    </source>
</evidence>
<dbReference type="GO" id="GO:0005737">
    <property type="term" value="C:cytoplasm"/>
    <property type="evidence" value="ECO:0007669"/>
    <property type="project" value="TreeGrafter"/>
</dbReference>
<protein>
    <recommendedName>
        <fullName evidence="1">tRNA (guanine(37)-N(1))-methyltransferase</fullName>
        <ecNumber evidence="1">2.1.1.228</ecNumber>
    </recommendedName>
    <alternativeName>
        <fullName evidence="7">M1G-methyltransferase</fullName>
    </alternativeName>
    <alternativeName>
        <fullName evidence="8">tRNA [GM37] methyltransferase</fullName>
    </alternativeName>
</protein>
<organism evidence="11 12">
    <name type="scientific">Candidatus Methanoperedens nitratireducens</name>
    <dbReference type="NCBI Taxonomy" id="1392998"/>
    <lineage>
        <taxon>Archaea</taxon>
        <taxon>Methanobacteriati</taxon>
        <taxon>Methanobacteriota</taxon>
        <taxon>Stenosarchaea group</taxon>
        <taxon>Methanomicrobia</taxon>
        <taxon>Methanosarcinales</taxon>
        <taxon>ANME-2 cluster</taxon>
        <taxon>Candidatus Methanoperedentaceae</taxon>
        <taxon>Candidatus Methanoperedens</taxon>
    </lineage>
</organism>